<keyword evidence="4" id="KW-1185">Reference proteome</keyword>
<accession>A0A3N4HTP6</accession>
<proteinExistence type="predicted"/>
<dbReference type="GO" id="GO:0005737">
    <property type="term" value="C:cytoplasm"/>
    <property type="evidence" value="ECO:0007669"/>
    <property type="project" value="TreeGrafter"/>
</dbReference>
<keyword evidence="2" id="KW-0041">Annexin</keyword>
<gene>
    <name evidence="3" type="ORF">BJ508DRAFT_418276</name>
</gene>
<protein>
    <submittedName>
        <fullName evidence="3">Annexin</fullName>
    </submittedName>
</protein>
<dbReference type="Proteomes" id="UP000275078">
    <property type="component" value="Unassembled WGS sequence"/>
</dbReference>
<dbReference type="EMBL" id="ML119770">
    <property type="protein sequence ID" value="RPA75170.1"/>
    <property type="molecule type" value="Genomic_DNA"/>
</dbReference>
<organism evidence="3 4">
    <name type="scientific">Ascobolus immersus RN42</name>
    <dbReference type="NCBI Taxonomy" id="1160509"/>
    <lineage>
        <taxon>Eukaryota</taxon>
        <taxon>Fungi</taxon>
        <taxon>Dikarya</taxon>
        <taxon>Ascomycota</taxon>
        <taxon>Pezizomycotina</taxon>
        <taxon>Pezizomycetes</taxon>
        <taxon>Pezizales</taxon>
        <taxon>Ascobolaceae</taxon>
        <taxon>Ascobolus</taxon>
    </lineage>
</organism>
<dbReference type="SUPFAM" id="SSF47874">
    <property type="entry name" value="Annexin"/>
    <property type="match status" value="1"/>
</dbReference>
<sequence length="393" mass="44087">MLAAYTGTYQSISPMPSPMLGPSMYSGGGAPSDFSLDSGADDSYHTHSHSYSISSSFTPPIPSIGSFNMSGGIQISASLPPYDPSKDAKKLLNALTAARPDLEALIDVLPRLSGDEVLALRQEYKRIYKNVNIVKHIKKLIPGAVGKVMWVTALGPYESEGWWANTWYQKSITKDDILIEALMGKTLAEIREIKRGFRDAKYNHDLVVALEAELPADKFRYAILLSLDEDARMPDDQRVDMGAVERDVRRLYQVLEEGAPGKMETKIIDVVVKANADHLREVIRWYKHQHGKDVSKLVIRHSKNLVGESLLHVLAGIIDKALRDAKLIQNALESFVAKEDLLISRLVRVHWDREHMVQVREAYKRKYRKELRDVLMGALSGGLGEFVGEMYRV</sequence>
<dbReference type="GO" id="GO:0012506">
    <property type="term" value="C:vesicle membrane"/>
    <property type="evidence" value="ECO:0007669"/>
    <property type="project" value="TreeGrafter"/>
</dbReference>
<reference evidence="3 4" key="1">
    <citation type="journal article" date="2018" name="Nat. Ecol. Evol.">
        <title>Pezizomycetes genomes reveal the molecular basis of ectomycorrhizal truffle lifestyle.</title>
        <authorList>
            <person name="Murat C."/>
            <person name="Payen T."/>
            <person name="Noel B."/>
            <person name="Kuo A."/>
            <person name="Morin E."/>
            <person name="Chen J."/>
            <person name="Kohler A."/>
            <person name="Krizsan K."/>
            <person name="Balestrini R."/>
            <person name="Da Silva C."/>
            <person name="Montanini B."/>
            <person name="Hainaut M."/>
            <person name="Levati E."/>
            <person name="Barry K.W."/>
            <person name="Belfiori B."/>
            <person name="Cichocki N."/>
            <person name="Clum A."/>
            <person name="Dockter R.B."/>
            <person name="Fauchery L."/>
            <person name="Guy J."/>
            <person name="Iotti M."/>
            <person name="Le Tacon F."/>
            <person name="Lindquist E.A."/>
            <person name="Lipzen A."/>
            <person name="Malagnac F."/>
            <person name="Mello A."/>
            <person name="Molinier V."/>
            <person name="Miyauchi S."/>
            <person name="Poulain J."/>
            <person name="Riccioni C."/>
            <person name="Rubini A."/>
            <person name="Sitrit Y."/>
            <person name="Splivallo R."/>
            <person name="Traeger S."/>
            <person name="Wang M."/>
            <person name="Zifcakova L."/>
            <person name="Wipf D."/>
            <person name="Zambonelli A."/>
            <person name="Paolocci F."/>
            <person name="Nowrousian M."/>
            <person name="Ottonello S."/>
            <person name="Baldrian P."/>
            <person name="Spatafora J.W."/>
            <person name="Henrissat B."/>
            <person name="Nagy L.G."/>
            <person name="Aury J.M."/>
            <person name="Wincker P."/>
            <person name="Grigoriev I.V."/>
            <person name="Bonfante P."/>
            <person name="Martin F.M."/>
        </authorList>
    </citation>
    <scope>NUCLEOTIDE SEQUENCE [LARGE SCALE GENOMIC DNA]</scope>
    <source>
        <strain evidence="3 4">RN42</strain>
    </source>
</reference>
<dbReference type="InterPro" id="IPR037104">
    <property type="entry name" value="Annexin_sf"/>
</dbReference>
<dbReference type="GO" id="GO:0001786">
    <property type="term" value="F:phosphatidylserine binding"/>
    <property type="evidence" value="ECO:0007669"/>
    <property type="project" value="TreeGrafter"/>
</dbReference>
<evidence type="ECO:0000256" key="2">
    <source>
        <dbReference type="ARBA" id="ARBA00023216"/>
    </source>
</evidence>
<dbReference type="Pfam" id="PF00191">
    <property type="entry name" value="Annexin"/>
    <property type="match status" value="1"/>
</dbReference>
<dbReference type="PANTHER" id="PTHR10502">
    <property type="entry name" value="ANNEXIN"/>
    <property type="match status" value="1"/>
</dbReference>
<dbReference type="PANTHER" id="PTHR10502:SF107">
    <property type="entry name" value="ANNEXIN ANXC4 (AFU_ORTHOLOGUE AFUA_3G07020)"/>
    <property type="match status" value="1"/>
</dbReference>
<evidence type="ECO:0000256" key="1">
    <source>
        <dbReference type="ARBA" id="ARBA00022737"/>
    </source>
</evidence>
<dbReference type="Gene3D" id="1.10.220.10">
    <property type="entry name" value="Annexin"/>
    <property type="match status" value="3"/>
</dbReference>
<dbReference type="GO" id="GO:0005634">
    <property type="term" value="C:nucleus"/>
    <property type="evidence" value="ECO:0007669"/>
    <property type="project" value="TreeGrafter"/>
</dbReference>
<keyword evidence="1" id="KW-0677">Repeat</keyword>
<dbReference type="OrthoDB" id="2134400at2759"/>
<evidence type="ECO:0000313" key="3">
    <source>
        <dbReference type="EMBL" id="RPA75170.1"/>
    </source>
</evidence>
<dbReference type="GO" id="GO:0005544">
    <property type="term" value="F:calcium-dependent phospholipid binding"/>
    <property type="evidence" value="ECO:0007669"/>
    <property type="project" value="InterPro"/>
</dbReference>
<dbReference type="GO" id="GO:0005886">
    <property type="term" value="C:plasma membrane"/>
    <property type="evidence" value="ECO:0007669"/>
    <property type="project" value="TreeGrafter"/>
</dbReference>
<dbReference type="STRING" id="1160509.A0A3N4HTP6"/>
<dbReference type="InterPro" id="IPR018502">
    <property type="entry name" value="Annexin_repeat"/>
</dbReference>
<dbReference type="AlphaFoldDB" id="A0A3N4HTP6"/>
<name>A0A3N4HTP6_ASCIM</name>
<dbReference type="GO" id="GO:0005509">
    <property type="term" value="F:calcium ion binding"/>
    <property type="evidence" value="ECO:0007669"/>
    <property type="project" value="InterPro"/>
</dbReference>
<evidence type="ECO:0000313" key="4">
    <source>
        <dbReference type="Proteomes" id="UP000275078"/>
    </source>
</evidence>